<dbReference type="AlphaFoldDB" id="A0A1H2JSS6"/>
<protein>
    <recommendedName>
        <fullName evidence="1">VWFA domain-containing protein</fullName>
    </recommendedName>
</protein>
<accession>A0A1H2JSS6</accession>
<dbReference type="RefSeq" id="WP_092237691.1">
    <property type="nucleotide sequence ID" value="NZ_FNLL01000015.1"/>
</dbReference>
<dbReference type="EMBL" id="FNLL01000015">
    <property type="protein sequence ID" value="SDU59218.1"/>
    <property type="molecule type" value="Genomic_DNA"/>
</dbReference>
<organism evidence="2 3">
    <name type="scientific">Desulfobacula phenolica</name>
    <dbReference type="NCBI Taxonomy" id="90732"/>
    <lineage>
        <taxon>Bacteria</taxon>
        <taxon>Pseudomonadati</taxon>
        <taxon>Thermodesulfobacteriota</taxon>
        <taxon>Desulfobacteria</taxon>
        <taxon>Desulfobacterales</taxon>
        <taxon>Desulfobacteraceae</taxon>
        <taxon>Desulfobacula</taxon>
    </lineage>
</organism>
<name>A0A1H2JSS6_9BACT</name>
<evidence type="ECO:0000313" key="3">
    <source>
        <dbReference type="Proteomes" id="UP000199608"/>
    </source>
</evidence>
<dbReference type="InterPro" id="IPR002035">
    <property type="entry name" value="VWF_A"/>
</dbReference>
<dbReference type="Proteomes" id="UP000199608">
    <property type="component" value="Unassembled WGS sequence"/>
</dbReference>
<gene>
    <name evidence="2" type="ORF">SAMN04487931_1159</name>
</gene>
<dbReference type="CDD" id="cd00198">
    <property type="entry name" value="vWFA"/>
    <property type="match status" value="1"/>
</dbReference>
<evidence type="ECO:0000313" key="2">
    <source>
        <dbReference type="EMBL" id="SDU59218.1"/>
    </source>
</evidence>
<evidence type="ECO:0000259" key="1">
    <source>
        <dbReference type="SMART" id="SM00327"/>
    </source>
</evidence>
<sequence length="292" mass="33317">MIPAHIIKKIKRIHIKSSRTVNSIMAGQYKSVFRGSGIEFEEVREYCPGDDVKTIDWKVSARLGKPFVKLYKEERESIVMLLIDMSASLKFGTFFGPKLERAAEVASVLAFNAVKNNDKVGVIFFTDRVEKYIPPKKGSGHIWRVIKEIFTFSPQGKGTDISEALDFLAKISKKRSFVFVLSDFLDDGYLKSLRTVRQRHEVIGVMIYDQGAFELPFNGIVTLSDFETDGEMVFDAFDTHTRKKFFAAKQANHKKTLTLFSKAQSDVIELETAASVSDTLSRYFRLRERRLL</sequence>
<dbReference type="PANTHER" id="PTHR33608">
    <property type="entry name" value="BLL2464 PROTEIN"/>
    <property type="match status" value="1"/>
</dbReference>
<feature type="domain" description="VWFA" evidence="1">
    <location>
        <begin position="76"/>
        <end position="241"/>
    </location>
</feature>
<proteinExistence type="predicted"/>
<dbReference type="InterPro" id="IPR002881">
    <property type="entry name" value="DUF58"/>
</dbReference>
<dbReference type="Pfam" id="PF01882">
    <property type="entry name" value="DUF58"/>
    <property type="match status" value="1"/>
</dbReference>
<dbReference type="SUPFAM" id="SSF53300">
    <property type="entry name" value="vWA-like"/>
    <property type="match status" value="1"/>
</dbReference>
<dbReference type="Gene3D" id="3.40.50.410">
    <property type="entry name" value="von Willebrand factor, type A domain"/>
    <property type="match status" value="1"/>
</dbReference>
<dbReference type="PANTHER" id="PTHR33608:SF6">
    <property type="entry name" value="BLL2464 PROTEIN"/>
    <property type="match status" value="1"/>
</dbReference>
<dbReference type="InterPro" id="IPR036465">
    <property type="entry name" value="vWFA_dom_sf"/>
</dbReference>
<keyword evidence="3" id="KW-1185">Reference proteome</keyword>
<reference evidence="3" key="1">
    <citation type="submission" date="2016-10" db="EMBL/GenBank/DDBJ databases">
        <authorList>
            <person name="Varghese N."/>
            <person name="Submissions S."/>
        </authorList>
    </citation>
    <scope>NUCLEOTIDE SEQUENCE [LARGE SCALE GENOMIC DNA]</scope>
    <source>
        <strain evidence="3">DSM 3384</strain>
    </source>
</reference>
<dbReference type="SMART" id="SM00327">
    <property type="entry name" value="VWA"/>
    <property type="match status" value="1"/>
</dbReference>